<evidence type="ECO:0000313" key="2">
    <source>
        <dbReference type="EMBL" id="GEU47578.1"/>
    </source>
</evidence>
<feature type="compositionally biased region" description="Basic and acidic residues" evidence="1">
    <location>
        <begin position="654"/>
        <end position="671"/>
    </location>
</feature>
<proteinExistence type="predicted"/>
<evidence type="ECO:0000256" key="1">
    <source>
        <dbReference type="SAM" id="MobiDB-lite"/>
    </source>
</evidence>
<name>A0A6L2KDL3_TANCI</name>
<reference evidence="2" key="1">
    <citation type="journal article" date="2019" name="Sci. Rep.">
        <title>Draft genome of Tanacetum cinerariifolium, the natural source of mosquito coil.</title>
        <authorList>
            <person name="Yamashiro T."/>
            <person name="Shiraishi A."/>
            <person name="Satake H."/>
            <person name="Nakayama K."/>
        </authorList>
    </citation>
    <scope>NUCLEOTIDE SEQUENCE</scope>
</reference>
<feature type="compositionally biased region" description="Basic and acidic residues" evidence="1">
    <location>
        <begin position="678"/>
        <end position="692"/>
    </location>
</feature>
<dbReference type="AlphaFoldDB" id="A0A6L2KDL3"/>
<feature type="region of interest" description="Disordered" evidence="1">
    <location>
        <begin position="752"/>
        <end position="776"/>
    </location>
</feature>
<feature type="compositionally biased region" description="Acidic residues" evidence="1">
    <location>
        <begin position="291"/>
        <end position="308"/>
    </location>
</feature>
<feature type="region of interest" description="Disordered" evidence="1">
    <location>
        <begin position="338"/>
        <end position="366"/>
    </location>
</feature>
<comment type="caution">
    <text evidence="2">The sequence shown here is derived from an EMBL/GenBank/DDBJ whole genome shotgun (WGS) entry which is preliminary data.</text>
</comment>
<feature type="region of interest" description="Disordered" evidence="1">
    <location>
        <begin position="197"/>
        <end position="248"/>
    </location>
</feature>
<feature type="compositionally biased region" description="Polar residues" evidence="1">
    <location>
        <begin position="693"/>
        <end position="712"/>
    </location>
</feature>
<protein>
    <submittedName>
        <fullName evidence="2">Uncharacterized protein</fullName>
    </submittedName>
</protein>
<sequence>MDMTINQQVSLDEALVPHASRLRIGKSNFQLRSDITSKESTLQVVYDVLKLTLFYKAFLVTTDVSGDAALHICPRIPHQPFDELPFEEEILTFLRNLGHSREIKKITNGMYHKKNVDFAYLPWEDFVYQVEHKDANKSNEMYYPQFTKVIVNFFMTKDPSIPKRNKFGVILPVELTNEAIRNSAAYKEYYAIASEAEPPKKKSSVRKMQSSYDTTMPPPVAKGTRLQTSAKVDKPAKGKQPANSSTTKGLIVLSEVALTEAGQMNDKDDDDDDVQQSEHDKDIDDQSESHDDQDDEDDDQTNSDNDGDDFVHPKFSTHDEEAKDEESFDHIVQTLTHVESSDDEGNDDVSHGMNVGGDEGPDAEDDDNELYGDLNINLEGRDVQMTDVHTTQVLEDTHVTLTPVNLDGQQQSSSLSSQFVSNMLNPSLDTFAIVVSANVVDRSIETDNPRLLFQTLWFLDNHVTHLTFEVDVPVTTTVEPLLLTAPTLPPSSIPIISQVQQVPTPSPATASSTSLRDLPNFGSLFEFDHRLKTLEANFFDFMQTNQFVEAISSILAQAENEDFLNKLDENIQKIIKEKVKEQVKVQVSKVLPKIKKTVNEQLEAEVLTRASNSSKTSYAVAANLSELELTLVDAYECNKIILDTYGNTITLKRRQDDEDKNEESFARSERGSKRRRAGKEPESTSAPKEKASKTSGKSTEWSKSHQKTTSESAPAEEPMQTTQDLEEPTHLEFKIGAAVDQPIAEASYHPDWRSQEASHSRHLRHVASSGLRKADQSHRRRTLCFQRLFKNVYEKHRYPTTDGMLNDVRTVLDDHLKGIQMKYLPQTIWRRSDKERAVAMIQAIDKQLKTRRIMRSVEKFVGGRLYKGDFRMLQRTI</sequence>
<feature type="compositionally biased region" description="Basic and acidic residues" evidence="1">
    <location>
        <begin position="309"/>
        <end position="321"/>
    </location>
</feature>
<feature type="region of interest" description="Disordered" evidence="1">
    <location>
        <begin position="654"/>
        <end position="726"/>
    </location>
</feature>
<dbReference type="EMBL" id="BKCJ010002292">
    <property type="protein sequence ID" value="GEU47578.1"/>
    <property type="molecule type" value="Genomic_DNA"/>
</dbReference>
<gene>
    <name evidence="2" type="ORF">Tci_019556</name>
</gene>
<accession>A0A6L2KDL3</accession>
<organism evidence="2">
    <name type="scientific">Tanacetum cinerariifolium</name>
    <name type="common">Dalmatian daisy</name>
    <name type="synonym">Chrysanthemum cinerariifolium</name>
    <dbReference type="NCBI Taxonomy" id="118510"/>
    <lineage>
        <taxon>Eukaryota</taxon>
        <taxon>Viridiplantae</taxon>
        <taxon>Streptophyta</taxon>
        <taxon>Embryophyta</taxon>
        <taxon>Tracheophyta</taxon>
        <taxon>Spermatophyta</taxon>
        <taxon>Magnoliopsida</taxon>
        <taxon>eudicotyledons</taxon>
        <taxon>Gunneridae</taxon>
        <taxon>Pentapetalae</taxon>
        <taxon>asterids</taxon>
        <taxon>campanulids</taxon>
        <taxon>Asterales</taxon>
        <taxon>Asteraceae</taxon>
        <taxon>Asteroideae</taxon>
        <taxon>Anthemideae</taxon>
        <taxon>Anthemidinae</taxon>
        <taxon>Tanacetum</taxon>
    </lineage>
</organism>
<feature type="region of interest" description="Disordered" evidence="1">
    <location>
        <begin position="261"/>
        <end position="326"/>
    </location>
</feature>
<feature type="compositionally biased region" description="Basic and acidic residues" evidence="1">
    <location>
        <begin position="276"/>
        <end position="290"/>
    </location>
</feature>